<comment type="caution">
    <text evidence="4">The sequence shown here is derived from an EMBL/GenBank/DDBJ whole genome shotgun (WGS) entry which is preliminary data.</text>
</comment>
<organism evidence="4 5">
    <name type="scientific">Sagittula marina</name>
    <dbReference type="NCBI Taxonomy" id="943940"/>
    <lineage>
        <taxon>Bacteria</taxon>
        <taxon>Pseudomonadati</taxon>
        <taxon>Pseudomonadota</taxon>
        <taxon>Alphaproteobacteria</taxon>
        <taxon>Rhodobacterales</taxon>
        <taxon>Roseobacteraceae</taxon>
        <taxon>Sagittula</taxon>
    </lineage>
</organism>
<keyword evidence="2" id="KW-0472">Membrane</keyword>
<dbReference type="EMBL" id="JACIEJ010000003">
    <property type="protein sequence ID" value="MBB3985193.1"/>
    <property type="molecule type" value="Genomic_DNA"/>
</dbReference>
<protein>
    <submittedName>
        <fullName evidence="4">Cytoskeletal protein RodZ</fullName>
    </submittedName>
</protein>
<evidence type="ECO:0000313" key="5">
    <source>
        <dbReference type="Proteomes" id="UP000541426"/>
    </source>
</evidence>
<feature type="region of interest" description="Disordered" evidence="1">
    <location>
        <begin position="428"/>
        <end position="447"/>
    </location>
</feature>
<dbReference type="GO" id="GO:0003677">
    <property type="term" value="F:DNA binding"/>
    <property type="evidence" value="ECO:0007669"/>
    <property type="project" value="InterPro"/>
</dbReference>
<keyword evidence="2" id="KW-1133">Transmembrane helix</keyword>
<dbReference type="Gene3D" id="1.10.260.40">
    <property type="entry name" value="lambda repressor-like DNA-binding domains"/>
    <property type="match status" value="1"/>
</dbReference>
<dbReference type="InterPro" id="IPR001387">
    <property type="entry name" value="Cro/C1-type_HTH"/>
</dbReference>
<dbReference type="InterPro" id="IPR025194">
    <property type="entry name" value="RodZ-like_C"/>
</dbReference>
<evidence type="ECO:0000259" key="3">
    <source>
        <dbReference type="Pfam" id="PF13464"/>
    </source>
</evidence>
<proteinExistence type="predicted"/>
<dbReference type="InterPro" id="IPR050400">
    <property type="entry name" value="Bact_Cytoskel_RodZ"/>
</dbReference>
<reference evidence="4 5" key="1">
    <citation type="submission" date="2020-08" db="EMBL/GenBank/DDBJ databases">
        <title>Genomic Encyclopedia of Type Strains, Phase IV (KMG-IV): sequencing the most valuable type-strain genomes for metagenomic binning, comparative biology and taxonomic classification.</title>
        <authorList>
            <person name="Goeker M."/>
        </authorList>
    </citation>
    <scope>NUCLEOTIDE SEQUENCE [LARGE SCALE GENOMIC DNA]</scope>
    <source>
        <strain evidence="4 5">DSM 102235</strain>
    </source>
</reference>
<evidence type="ECO:0000256" key="1">
    <source>
        <dbReference type="SAM" id="MobiDB-lite"/>
    </source>
</evidence>
<dbReference type="AlphaFoldDB" id="A0A7W6DLJ6"/>
<feature type="domain" description="Cytoskeleton protein RodZ-like C-terminal" evidence="3">
    <location>
        <begin position="308"/>
        <end position="375"/>
    </location>
</feature>
<evidence type="ECO:0000313" key="4">
    <source>
        <dbReference type="EMBL" id="MBB3985193.1"/>
    </source>
</evidence>
<accession>A0A7W6DLJ6</accession>
<dbReference type="Proteomes" id="UP000541426">
    <property type="component" value="Unassembled WGS sequence"/>
</dbReference>
<sequence>MIGRKTQNLTDSAPEHQGFDGFALQLGDVMRGERATMGKSLLDVQRELRIKASYIAAIENCDPNAFDTPGFIAGYVRSYARYLGMDPDEAFSGFCKESGFAVAHGMSSEASVVRKPTADDVLKPRVRNHLAEPNLPFAPASDSIFSHIEPRAIGSSLVLLALISGIGYGAWAVLQEVQRVQVTPVDQTPVVLSELDPLDAARADRTPSEKVTKDVAGVFTPPTTEAFDRLYRPQALDVPVLVARDEPISTLDPDSGGLFSGRGAALPSVQDSALAAAALAEGMIDRAQGQTAVQSGQMLAGNGVSVIAVRPAWVQVSDESGTVLLSRVMNAGESYSVPRDSNAPRIQVGESGSVYFSVDGTVYGPAGSRGAVTENVSLAAADLTEQYGPADTSRDEDLMTTLVAMDLLGDSAEPTVQVASAVPERQLTAPVARQPQTPDATPVSPRVTADARPGITVVATSETWVEVTTTSGKKIFAQTLQAGQTYQVPQTDQPPTIFSGNAGGVFFAVNGQTFGPYGQSGQFGRNLALSADAITQKLQVADLTQNQTLARVVAELRLQDTGPGR</sequence>
<name>A0A7W6DLJ6_9RHOB</name>
<dbReference type="PANTHER" id="PTHR34475">
    <property type="match status" value="1"/>
</dbReference>
<dbReference type="RefSeq" id="WP_183964524.1">
    <property type="nucleotide sequence ID" value="NZ_BAABBZ010000059.1"/>
</dbReference>
<feature type="domain" description="Cytoskeleton protein RodZ-like C-terminal" evidence="3">
    <location>
        <begin position="457"/>
        <end position="521"/>
    </location>
</feature>
<keyword evidence="5" id="KW-1185">Reference proteome</keyword>
<evidence type="ECO:0000256" key="2">
    <source>
        <dbReference type="SAM" id="Phobius"/>
    </source>
</evidence>
<dbReference type="PANTHER" id="PTHR34475:SF1">
    <property type="entry name" value="CYTOSKELETON PROTEIN RODZ"/>
    <property type="match status" value="1"/>
</dbReference>
<dbReference type="Pfam" id="PF13413">
    <property type="entry name" value="HTH_25"/>
    <property type="match status" value="1"/>
</dbReference>
<dbReference type="InterPro" id="IPR010982">
    <property type="entry name" value="Lambda_DNA-bd_dom_sf"/>
</dbReference>
<dbReference type="Pfam" id="PF13464">
    <property type="entry name" value="RodZ_C"/>
    <property type="match status" value="2"/>
</dbReference>
<feature type="transmembrane region" description="Helical" evidence="2">
    <location>
        <begin position="152"/>
        <end position="174"/>
    </location>
</feature>
<gene>
    <name evidence="4" type="ORF">GGQ68_001522</name>
</gene>
<keyword evidence="2" id="KW-0812">Transmembrane</keyword>
<dbReference type="CDD" id="cd00093">
    <property type="entry name" value="HTH_XRE"/>
    <property type="match status" value="1"/>
</dbReference>